<dbReference type="InterPro" id="IPR008456">
    <property type="entry name" value="Collagen-bd_dom"/>
</dbReference>
<feature type="domain" description="Collagen binding" evidence="9">
    <location>
        <begin position="918"/>
        <end position="1044"/>
    </location>
</feature>
<feature type="signal peptide" evidence="8">
    <location>
        <begin position="1"/>
        <end position="20"/>
    </location>
</feature>
<dbReference type="PANTHER" id="PTHR36108">
    <property type="entry name" value="COLOSSIN-B-RELATED"/>
    <property type="match status" value="1"/>
</dbReference>
<dbReference type="Pfam" id="PF17802">
    <property type="entry name" value="SpaA"/>
    <property type="match status" value="13"/>
</dbReference>
<dbReference type="SUPFAM" id="SSF49401">
    <property type="entry name" value="Bacterial adhesins"/>
    <property type="match status" value="7"/>
</dbReference>
<evidence type="ECO:0000259" key="9">
    <source>
        <dbReference type="Pfam" id="PF05737"/>
    </source>
</evidence>
<feature type="domain" description="SpaA-like prealbumin fold" evidence="10">
    <location>
        <begin position="1252"/>
        <end position="1334"/>
    </location>
</feature>
<evidence type="ECO:0000256" key="2">
    <source>
        <dbReference type="ARBA" id="ARBA00007257"/>
    </source>
</evidence>
<dbReference type="InterPro" id="IPR008966">
    <property type="entry name" value="Adhesion_dom_sf"/>
</dbReference>
<dbReference type="EMBL" id="JAARRW010000001">
    <property type="protein sequence ID" value="MBC1561039.1"/>
    <property type="molecule type" value="Genomic_DNA"/>
</dbReference>
<feature type="domain" description="SpaA-like prealbumin fold" evidence="10">
    <location>
        <begin position="1629"/>
        <end position="1713"/>
    </location>
</feature>
<feature type="chain" id="PRO_5039606677" evidence="8">
    <location>
        <begin position="21"/>
        <end position="2368"/>
    </location>
</feature>
<comment type="caution">
    <text evidence="12">The sequence shown here is derived from an EMBL/GenBank/DDBJ whole genome shotgun (WGS) entry which is preliminary data.</text>
</comment>
<feature type="domain" description="Collagen binding" evidence="9">
    <location>
        <begin position="778"/>
        <end position="898"/>
    </location>
</feature>
<dbReference type="InterPro" id="IPR013783">
    <property type="entry name" value="Ig-like_fold"/>
</dbReference>
<keyword evidence="6" id="KW-0572">Peptidoglycan-anchor</keyword>
<feature type="transmembrane region" description="Helical" evidence="7">
    <location>
        <begin position="2343"/>
        <end position="2362"/>
    </location>
</feature>
<dbReference type="Gene3D" id="2.60.40.10">
    <property type="entry name" value="Immunoglobulins"/>
    <property type="match status" value="13"/>
</dbReference>
<protein>
    <submittedName>
        <fullName evidence="12">Collagen binding domain-containing protein</fullName>
    </submittedName>
</protein>
<comment type="subcellular location">
    <subcellularLocation>
        <location evidence="1">Secreted</location>
        <location evidence="1">Cell wall</location>
        <topology evidence="1">Peptidoglycan-anchor</topology>
    </subcellularLocation>
</comment>
<feature type="domain" description="SpaA-like prealbumin fold" evidence="10">
    <location>
        <begin position="2006"/>
        <end position="2092"/>
    </location>
</feature>
<evidence type="ECO:0000256" key="1">
    <source>
        <dbReference type="ARBA" id="ARBA00004168"/>
    </source>
</evidence>
<dbReference type="GO" id="GO:0005518">
    <property type="term" value="F:collagen binding"/>
    <property type="evidence" value="ECO:0007669"/>
    <property type="project" value="InterPro"/>
</dbReference>
<dbReference type="GO" id="GO:0007155">
    <property type="term" value="P:cell adhesion"/>
    <property type="evidence" value="ECO:0007669"/>
    <property type="project" value="InterPro"/>
</dbReference>
<evidence type="ECO:0000313" key="13">
    <source>
        <dbReference type="Proteomes" id="UP000541955"/>
    </source>
</evidence>
<gene>
    <name evidence="12" type="ORF">HB902_03065</name>
</gene>
<dbReference type="Gene3D" id="2.60.40.1280">
    <property type="match status" value="1"/>
</dbReference>
<keyword evidence="12" id="KW-0176">Collagen</keyword>
<feature type="domain" description="Collagen binding" evidence="9">
    <location>
        <begin position="497"/>
        <end position="625"/>
    </location>
</feature>
<feature type="domain" description="SpaA-like prealbumin fold" evidence="10">
    <location>
        <begin position="1815"/>
        <end position="1899"/>
    </location>
</feature>
<evidence type="ECO:0000256" key="4">
    <source>
        <dbReference type="ARBA" id="ARBA00022525"/>
    </source>
</evidence>
<evidence type="ECO:0000256" key="8">
    <source>
        <dbReference type="SAM" id="SignalP"/>
    </source>
</evidence>
<dbReference type="InterPro" id="IPR041033">
    <property type="entry name" value="SpaA_PFL_dom_1"/>
</dbReference>
<feature type="domain" description="SpaA-like prealbumin fold" evidence="10">
    <location>
        <begin position="2097"/>
        <end position="2187"/>
    </location>
</feature>
<feature type="domain" description="SpaA-like prealbumin fold" evidence="10">
    <location>
        <begin position="1534"/>
        <end position="1619"/>
    </location>
</feature>
<feature type="domain" description="SpaA-like prealbumin fold" evidence="10">
    <location>
        <begin position="1160"/>
        <end position="1244"/>
    </location>
</feature>
<dbReference type="SUPFAM" id="SSF49478">
    <property type="entry name" value="Cna protein B-type domain"/>
    <property type="match status" value="11"/>
</dbReference>
<dbReference type="Pfam" id="PF17961">
    <property type="entry name" value="Big_8"/>
    <property type="match status" value="1"/>
</dbReference>
<feature type="domain" description="SDR-like Ig" evidence="11">
    <location>
        <begin position="244"/>
        <end position="327"/>
    </location>
</feature>
<feature type="domain" description="SpaA-like prealbumin fold" evidence="10">
    <location>
        <begin position="1348"/>
        <end position="1431"/>
    </location>
</feature>
<evidence type="ECO:0000313" key="12">
    <source>
        <dbReference type="EMBL" id="MBC1561039.1"/>
    </source>
</evidence>
<feature type="domain" description="SpaA-like prealbumin fold" evidence="10">
    <location>
        <begin position="1722"/>
        <end position="1805"/>
    </location>
</feature>
<evidence type="ECO:0000259" key="11">
    <source>
        <dbReference type="Pfam" id="PF17961"/>
    </source>
</evidence>
<evidence type="ECO:0000256" key="3">
    <source>
        <dbReference type="ARBA" id="ARBA00022512"/>
    </source>
</evidence>
<evidence type="ECO:0000259" key="10">
    <source>
        <dbReference type="Pfam" id="PF17802"/>
    </source>
</evidence>
<evidence type="ECO:0000256" key="7">
    <source>
        <dbReference type="SAM" id="Phobius"/>
    </source>
</evidence>
<proteinExistence type="inferred from homology"/>
<keyword evidence="7" id="KW-1133">Transmembrane helix</keyword>
<evidence type="ECO:0000256" key="6">
    <source>
        <dbReference type="ARBA" id="ARBA00023088"/>
    </source>
</evidence>
<comment type="similarity">
    <text evidence="2">Belongs to the serine-aspartate repeat-containing protein (SDr) family.</text>
</comment>
<keyword evidence="7" id="KW-0812">Transmembrane</keyword>
<feature type="domain" description="Collagen binding" evidence="9">
    <location>
        <begin position="358"/>
        <end position="480"/>
    </location>
</feature>
<keyword evidence="3" id="KW-0134">Cell wall</keyword>
<dbReference type="PANTHER" id="PTHR36108:SF13">
    <property type="entry name" value="COLOSSIN-B-RELATED"/>
    <property type="match status" value="1"/>
</dbReference>
<dbReference type="RefSeq" id="WP_185428575.1">
    <property type="nucleotide sequence ID" value="NZ_JAARRW010000001.1"/>
</dbReference>
<feature type="domain" description="SpaA-like prealbumin fold" evidence="10">
    <location>
        <begin position="1440"/>
        <end position="1525"/>
    </location>
</feature>
<feature type="domain" description="SpaA-like prealbumin fold" evidence="10">
    <location>
        <begin position="2190"/>
        <end position="2276"/>
    </location>
</feature>
<accession>A0A7X0XHE0</accession>
<evidence type="ECO:0000256" key="5">
    <source>
        <dbReference type="ARBA" id="ARBA00022729"/>
    </source>
</evidence>
<feature type="domain" description="SpaA-like prealbumin fold" evidence="10">
    <location>
        <begin position="1068"/>
        <end position="1155"/>
    </location>
</feature>
<dbReference type="Gene3D" id="2.60.40.740">
    <property type="match status" value="5"/>
</dbReference>
<organism evidence="12 13">
    <name type="scientific">Listeria booriae</name>
    <dbReference type="NCBI Taxonomy" id="1552123"/>
    <lineage>
        <taxon>Bacteria</taxon>
        <taxon>Bacillati</taxon>
        <taxon>Bacillota</taxon>
        <taxon>Bacilli</taxon>
        <taxon>Bacillales</taxon>
        <taxon>Listeriaceae</taxon>
        <taxon>Listeria</taxon>
    </lineage>
</organism>
<keyword evidence="4" id="KW-0964">Secreted</keyword>
<keyword evidence="7" id="KW-0472">Membrane</keyword>
<feature type="domain" description="SpaA-like prealbumin fold" evidence="10">
    <location>
        <begin position="1908"/>
        <end position="1989"/>
    </location>
</feature>
<dbReference type="InterPro" id="IPR011252">
    <property type="entry name" value="Fibrogen-bd_dom1"/>
</dbReference>
<keyword evidence="5 8" id="KW-0732">Signal</keyword>
<reference evidence="12 13" key="1">
    <citation type="submission" date="2020-03" db="EMBL/GenBank/DDBJ databases">
        <title>Soil Listeria distribution.</title>
        <authorList>
            <person name="Liao J."/>
            <person name="Wiedmann M."/>
        </authorList>
    </citation>
    <scope>NUCLEOTIDE SEQUENCE [LARGE SCALE GENOMIC DNA]</scope>
    <source>
        <strain evidence="12 13">FSL L7-1387</strain>
    </source>
</reference>
<dbReference type="Proteomes" id="UP000541955">
    <property type="component" value="Unassembled WGS sequence"/>
</dbReference>
<dbReference type="Pfam" id="PF05737">
    <property type="entry name" value="Collagen_bind"/>
    <property type="match status" value="4"/>
</dbReference>
<dbReference type="InterPro" id="IPR041171">
    <property type="entry name" value="SDR_Ig"/>
</dbReference>
<sequence>MKKVLAAVLTVMLVAFTVLTAVPAQSENLETAKQDFFTQVTVGDVEGNVITEKSKPVVLQESKLNVRYNWKIASGENLAGKEILVTLPEALHIEGDLQADFKIGDVVYGKWSVDNEKHVLQVQLNEDVPVFDEDQVGDIVLRATLQSDTKEKLLPLNFDLGSQLVTLQVPLQQGVTPVAEPEVPTEKETVKEDTVKKDATKAVTPKAKASVATVNGVIDENILTNVIFTDSDGNPYTDENRPTVDSSAKIQFEWALPDALNVKNGDTYTFAIPTIFAINSPITGTLGEYGSFVVNTDHTVTLTFNENAETSSEVHGELHFNTYFDKQHLIGITTKTITFPVDEGTTFTLDFLPTGGTAITKTGAANATYNPTSVSWKVQVNGNQKLLKNAILKDPMQAGLSLDPTSIKVYKLNVFMDGTNSVGELAAPSEYTIVPNANNTLEIDFADSMIQAYEVRYTTTITDLTKTSFTNKATLTSTGNTAVSASSTVNINRGKRLNKSSTYDSKTQKISWTINYNYDTATITQANAIIRDLFSNTYGLVPGSIVVKNVSIDGTGAATIGSTVPSTAYTVMPTSNGTQNGFNLQFNQGISGAYVITYDTVPTGLITSNINVTNQVSSPNTTTVSSTRGVTQGNISKRTTSINYNTKVMQWEQIINNNNYIMNHVFIKDRFTSDGLTLVQNSVKIVDMNNANSVLVLGTDYELELNSDGQGFVVTLIGAYAENMTHTLKLTYATSFNYSEVTAPNNFENVASIFWTEINGDDTSSVIVNVNPGDYTKNNGFKSGSYNAQRKELTWTVGMNYNLLTVTDPIFTDAIPANQKLLPNTIEVHKMTLGSGQNAYSDGGIVPSSEYTLDTTGNVITVHFNHSIQTAYYITYKTSIADTLIVASYQNTGTLKDGAQNFASWTGTVNIPSGGSYVTKSGTQNGKNIDWTANINAGQSTISNATIIDTPTSNQVLIPSSFHLYKTVVAANGTFTQGAEMVQGTDYTLEITTDNVTGAQKFKITFANTISTAYILKYSSFIDANDKETISNAIKLAGSNITTELVETAYDVVVKVTDGGGSATGVRGTITLTKTNTGTTPLAGASMALYDATGTVVLRSGVTDSTGKVVFGALRYGNYILKELAAPTGYVISDALEVGTTVNIAQTAKDVTVKNSLYVGEVTLTKYETNTTKALSGAVFQLKKGSTVIQDNLTTDANGKIHLTNLEPGSYSFVEVTAPQGYQLNATPYNFTIGAKQTTPITVTAYDALILGTISLTKEDSVTHMPLSGAVFKLLNSSGATLQSNLTTDLQGKLVIPNLPLGNYSLVETAAPTDYKLDTTPIPITISKATTSTNIVSKTMTNTLKTGGVKLTKKDKKSKLALSGAVFSLQKANGDVVQANLKSDENGEIHVTNLAPGNYQFVETAAPTGYYLDDTAIPFTIVKSQQQEVALTALDTVVPGTVILTKQDHVSKEGLAGATFQLLDADEQVLQTDLETDEFGKLTIENLDPGDYFLVETSAPEAYQLDSTPIPFHIALAQQEALTMTHDNTLKTGGFTLHKVDSVNVLQKLTGAKFDLKASDTGEIVRSDLEVDENGDLSIDGLAPGDYDLTETKAPQDYKLPTSDYHFTITKNQTRALDINYSNELIKGKAKLIKQDSVNPLQHIAGATFDVQNDQGEVVQSGLVTNDNGEIITQDLAPGDYRFVETSAAFGYILDATPVPFTIAKSQQETTIVEKTNTLTPGSVILEKLDKKTKTPIAGATFKLLNKDGDVIQDNLVGGSDGLISVNDLPPGDYQFIETAAPTGYYLDTTPVLFTIVKGQQAPISVEAFNTIIPGTVSLSKTDSASGEALAGAIYRLTDAEGSTIQEGLTTDVFGKIVIPDLDPGDYMLQETTAPQYYQLDSSFIKFTITKAQDKALQLEATNTLLTGSVRIHKVDSINRGEALKGAKFSLKSLQLGGKIGTTFTTDETGDIHIDNLVPGDYELMETEAPTNYKLPITPLSFTIEKGQERTLLINYVNELIRGKAMLTKADSVNKDNHLFGAIFKVTDKDGTTVQEDLTTNEDGKIETTELPPGDYQFIETQAPIGYEIDRTPVPFTIVPSQQDEVEVDMPNTMIPGSVKLTKTDAETKARLAGAIFDLYNVSGSIVKENLVSNELGELGATNLTPGDYYFQEKTAPKGYLLDTAQIPFTITFNQTEVKEVTFTNQKDYGSIIVHKVDRDDQNISLKGATYSILNSDKKIVSKGNTSTDGKVHFPKLVPGVYYVKEISPPKGYTVDPTPKQVAIPERSTEPVTVVVTDAKIVIPPTKPMIPPTKPVITPTTHPTKPVKPTTVNTVKPTPTKLTAIKTNQQTLPHTGDLNELRYLLAGAILIFGTTFVTVWYGRGRRKQ</sequence>
<name>A0A7X0XHE0_9LIST</name>